<comment type="caution">
    <text evidence="1">The sequence shown here is derived from an EMBL/GenBank/DDBJ whole genome shotgun (WGS) entry which is preliminary data.</text>
</comment>
<gene>
    <name evidence="1" type="ORF">L6164_030559</name>
</gene>
<sequence>MDDSHIDADTPYAEVEVMKMCMPLLSPASGFIHFKMSEGQAMQAGELIARLDLDDPSAVRKAEPFHGSFPVLGPPTAIAGKVHQKCAASLNAARMILAGYEHNIDDVMQNLLNCLDSPELPFLQWQECLSVLATRLPKDLKNELESKYKEFERTSSSQNVDFPAKLLKGILEAHLSCCPDKEKGAQERLVEPLMSLVKSYEGGRESHARGIVQSLFEEYLSVEELFSDNIQADVIERLRLQYKKDLLKVVDIVLSHQGVRSKNKLILRLMEQLVYPNPAAYRDQLIRFSVLNHTNYSELALKASQLLEQTKLSELRSSIARSLSELEMFTEDGENIDTPKRKSAINDRMEDLVSAPLAVEDALVGLFDHSDHTLQRRVVETYVRRLYQPYLVRGSVRMQWHRSGLIATWEFLEEYVEKKNGTESDKTLMEKHSERKWGVMVIIKSLQFLPAIISAALREATHNLNEALQNGPMEPANHGNMMHIALVGINNQMSLLQDSGDEDQAQERINKLAKILKDQEVGSTIHTAGVGVISCIIQRDEGRAPMRHSFHWSAEKHYYEEEPLLRHLEPPLSIYLELDKLKGYENIRYTPSRDRQWHLYTVVDPKPPSIQRMFLRTLVRQPTTNEGFSSYQRLDVETSRTQLDMSFTSRSIFRSLMAAMEELELNAHNATVRSEHSHMYLYIIREQRIDDLVPYTKRVNIDAGQEVTAVEAILEEMAHEIHSSVGVRMHRLGVVEWEVKLWMASSGLADGAWRFVVTNVTGHTCTVHIYREMEDSSSRKVIYGSITANGPQLGLPVNAHYQPLGVIDRKRLSARKNNTTYCYDFPLAFEKALEQSWATQYPGFRKTKDKVLLKVTEIKFADKEERWGTPLVPVERAPGLNDVGMVAWFMEMQTPEFPSGRTILVVANDVTFKAGSFGPREDAFYRAVTDLAILKKLPLIYLAANSGARLGVAEEVKACFRVGWSDESNPENGFQYVYLTPEDYARIGSSVIAHELKLESGETRWVIDTIVGKEDGLGVENLSGSGAIAGAYSRAYKETFTLTYVTGRTVGIGAYLARLGMRCIQKLDQPIILTGFSALNKLLGREVYSSHMQLGGPKIMATNGVVHLTVSDDLEGVSAILKWLSYIPSHVGGALPILRSLDPPERPVEYFPENSCDPRAAISGALDGSGRWLGGIFDKDSFVETLDGWARTVVTGRAKLGGIPVGIIAVETQTVMQVIPADPGQLDSHERVVPQAGQVWFPDSATKTAQSILDFNKEELPLFILANWRGFSGGQRDLFEGILQAGSTIVENLRTYKQPIFVYIPMMGELRGGAWVVVDSRINSDHIEMYAERTAKGNVLEPEGMIEIKFRTKELLETMGRLDQKLINLKEKLQEAKNNRIHETIESLQQQIKSREKQLLPLYTQIATRFAELHDTSLRMAAKGVVREVLDWGNSRSFFYKRLRRRIGEQSMINSVKDAAGDHLSHIAAADLIKNWYLNSDIAEGREDAWLDDEAFFKWKDDPKYYEDKLKELRVQKVLLQLTNIGDSVSDLQALPQGLAALLSKLEPSSRVKLTDELRKVLG</sequence>
<reference evidence="1 2" key="1">
    <citation type="journal article" date="2022" name="DNA Res.">
        <title>Chromosomal-level genome assembly of the orchid tree Bauhinia variegata (Leguminosae; Cercidoideae) supports the allotetraploid origin hypothesis of Bauhinia.</title>
        <authorList>
            <person name="Zhong Y."/>
            <person name="Chen Y."/>
            <person name="Zheng D."/>
            <person name="Pang J."/>
            <person name="Liu Y."/>
            <person name="Luo S."/>
            <person name="Meng S."/>
            <person name="Qian L."/>
            <person name="Wei D."/>
            <person name="Dai S."/>
            <person name="Zhou R."/>
        </authorList>
    </citation>
    <scope>NUCLEOTIDE SEQUENCE [LARGE SCALE GENOMIC DNA]</scope>
    <source>
        <strain evidence="1">BV-YZ2020</strain>
    </source>
</reference>
<name>A0ACB9LCP3_BAUVA</name>
<organism evidence="1 2">
    <name type="scientific">Bauhinia variegata</name>
    <name type="common">Purple orchid tree</name>
    <name type="synonym">Phanera variegata</name>
    <dbReference type="NCBI Taxonomy" id="167791"/>
    <lineage>
        <taxon>Eukaryota</taxon>
        <taxon>Viridiplantae</taxon>
        <taxon>Streptophyta</taxon>
        <taxon>Embryophyta</taxon>
        <taxon>Tracheophyta</taxon>
        <taxon>Spermatophyta</taxon>
        <taxon>Magnoliopsida</taxon>
        <taxon>eudicotyledons</taxon>
        <taxon>Gunneridae</taxon>
        <taxon>Pentapetalae</taxon>
        <taxon>rosids</taxon>
        <taxon>fabids</taxon>
        <taxon>Fabales</taxon>
        <taxon>Fabaceae</taxon>
        <taxon>Cercidoideae</taxon>
        <taxon>Cercideae</taxon>
        <taxon>Bauhiniinae</taxon>
        <taxon>Bauhinia</taxon>
    </lineage>
</organism>
<accession>A0ACB9LCP3</accession>
<keyword evidence="2" id="KW-1185">Reference proteome</keyword>
<dbReference type="Proteomes" id="UP000828941">
    <property type="component" value="Chromosome 12"/>
</dbReference>
<protein>
    <submittedName>
        <fullName evidence="1">Uncharacterized protein</fullName>
    </submittedName>
</protein>
<dbReference type="EMBL" id="CM039437">
    <property type="protein sequence ID" value="KAI4307359.1"/>
    <property type="molecule type" value="Genomic_DNA"/>
</dbReference>
<evidence type="ECO:0000313" key="1">
    <source>
        <dbReference type="EMBL" id="KAI4307359.1"/>
    </source>
</evidence>
<proteinExistence type="predicted"/>
<evidence type="ECO:0000313" key="2">
    <source>
        <dbReference type="Proteomes" id="UP000828941"/>
    </source>
</evidence>